<dbReference type="PANTHER" id="PTHR22746:SF10">
    <property type="entry name" value="GUANINE NUCLEOTIDE EXCHANGE FACTOR SUBUNIT RIC1"/>
    <property type="match status" value="1"/>
</dbReference>
<dbReference type="Proteomes" id="UP001301350">
    <property type="component" value="Unassembled WGS sequence"/>
</dbReference>
<dbReference type="EMBL" id="JANCYW010000003">
    <property type="protein sequence ID" value="KAK4534915.1"/>
    <property type="molecule type" value="Genomic_DNA"/>
</dbReference>
<feature type="compositionally biased region" description="Low complexity" evidence="3">
    <location>
        <begin position="34"/>
        <end position="46"/>
    </location>
</feature>
<comment type="subcellular location">
    <subcellularLocation>
        <location evidence="1">Membrane</location>
    </subcellularLocation>
</comment>
<reference evidence="5 6" key="1">
    <citation type="submission" date="2022-07" db="EMBL/GenBank/DDBJ databases">
        <title>Genome-wide signatures of adaptation to extreme environments.</title>
        <authorList>
            <person name="Cho C.H."/>
            <person name="Yoon H.S."/>
        </authorList>
    </citation>
    <scope>NUCLEOTIDE SEQUENCE [LARGE SCALE GENOMIC DNA]</scope>
    <source>
        <strain evidence="5 6">DBV 063 E5</strain>
    </source>
</reference>
<protein>
    <recommendedName>
        <fullName evidence="4">RIC1 C-terminal alpha solenoid region domain-containing protein</fullName>
    </recommendedName>
</protein>
<keyword evidence="2" id="KW-0472">Membrane</keyword>
<dbReference type="InterPro" id="IPR015943">
    <property type="entry name" value="WD40/YVTN_repeat-like_dom_sf"/>
</dbReference>
<feature type="region of interest" description="Disordered" evidence="3">
    <location>
        <begin position="224"/>
        <end position="252"/>
    </location>
</feature>
<dbReference type="InterPro" id="IPR040096">
    <property type="entry name" value="Ric1"/>
</dbReference>
<dbReference type="Gene3D" id="2.130.10.10">
    <property type="entry name" value="YVTN repeat-like/Quinoprotein amine dehydrogenase"/>
    <property type="match status" value="1"/>
</dbReference>
<dbReference type="GO" id="GO:0005829">
    <property type="term" value="C:cytosol"/>
    <property type="evidence" value="ECO:0007669"/>
    <property type="project" value="TreeGrafter"/>
</dbReference>
<dbReference type="GO" id="GO:0034066">
    <property type="term" value="C:Ric1-Rgp1 guanyl-nucleotide exchange factor complex"/>
    <property type="evidence" value="ECO:0007669"/>
    <property type="project" value="InterPro"/>
</dbReference>
<evidence type="ECO:0000313" key="6">
    <source>
        <dbReference type="Proteomes" id="UP001301350"/>
    </source>
</evidence>
<dbReference type="Pfam" id="PF07064">
    <property type="entry name" value="RIC1"/>
    <property type="match status" value="1"/>
</dbReference>
<feature type="compositionally biased region" description="Basic and acidic residues" evidence="3">
    <location>
        <begin position="18"/>
        <end position="29"/>
    </location>
</feature>
<evidence type="ECO:0000256" key="3">
    <source>
        <dbReference type="SAM" id="MobiDB-lite"/>
    </source>
</evidence>
<dbReference type="InterPro" id="IPR009771">
    <property type="entry name" value="RIC1_C"/>
</dbReference>
<dbReference type="GO" id="GO:0000139">
    <property type="term" value="C:Golgi membrane"/>
    <property type="evidence" value="ECO:0007669"/>
    <property type="project" value="TreeGrafter"/>
</dbReference>
<name>A0AAV9IS39_CYACA</name>
<accession>A0AAV9IS39</accession>
<evidence type="ECO:0000256" key="2">
    <source>
        <dbReference type="ARBA" id="ARBA00023136"/>
    </source>
</evidence>
<dbReference type="GO" id="GO:0006886">
    <property type="term" value="P:intracellular protein transport"/>
    <property type="evidence" value="ECO:0007669"/>
    <property type="project" value="InterPro"/>
</dbReference>
<comment type="caution">
    <text evidence="5">The sequence shown here is derived from an EMBL/GenBank/DDBJ whole genome shotgun (WGS) entry which is preliminary data.</text>
</comment>
<sequence>MPYFAYGYPKTYTWKEPRGHRVADRERTARLSVGPRGRLPPTTTPLQPFWSTQKDDEPVEEVPETEASSSSLWSRWFGAGKTAGRPTTSSSAPAVTDDTCTLPEQLLAVATERSITVWSAERRRRLLGVHTLSAAEAAEVGTIVALEWGPAVVSSGAAAASDTALVASVTDRGVVCLWEVRAGTADASEQRLLLEEEARRMARALPGRTCLWGAPGDALELQYLDDDGDDTAPGTQPPASMDNHATPPSSVASTATIRPVADVRLAHRDGTAPSLATCNAGVLVGTATGQLECIGWSGDKLWIVDLNEGRLPRLRYPPSAPAAPPDAIVSMHYCAEMALCGIVFRSGRAVLLPIEEHGRRRPPTDAPHARPLPLADVTAVALEPRHALVACGLGDGSVRILHDETLQQERNWSLAPWYFSERDTGPVHCLAWSPDGDALAVGWRYMGLAVWSRSGCRLWCSLTQLGAPLPSPRASPASHRSPCSYFHASPASLAWDASGLALYAAGRWWDAQRDDLFVEVPLVRCVGGAGGSGVWEGGEQVARPCFLGTDSVLLLLSRRANVSGDVVDAPGAQMAAIVSSSADDGACVAYSLRDSAGDWWRIPIPDEYLHDDWPPRHLALSDDASQVAVSGRRRLLLYSLRHRKWRAVPRAGPLADFCCIGLGWYGPYVVVAGRAWKHLQHDGEEAYVYYSGTGVVARSVSGERPTDEYALLFHRRSNSSRMDGAAASATSPAGATHSDTVVLPLPGRPLKIDIGPRGYLYVYTSVCTMQIYRLRLTGNRRAHPTLSWVLVGSSALRLDYGVRAERAEGEWLESFKAVPRFAAAYGEDAAATFRFVLPMGSWPGSMRSAAATIGATTRCPPMDTEGMTTTDRVCHPLVMLGSRGTLFLLDALRNTTWVMARGVGRFWFSPASTACAPLQQPFLWMTTDDGVLVMYPHRGSPERWFEFDPEVFMLGVLAEGRTLIGVAPGSERDSALEATGWPCHLLQAKASPVVHMLLRHQLEHDDSEAAALQMALQSARDPQFMDALEWLLHSAVDGGEGNTVGHNGDNDLFAKIVSLLRCFGEYEDVVVRCARKMDAKRWPRLFALTGDPATLLEQCFLSGRLHTAACLLVIMQEMHGSWASEVHAQRLFQAALHRDEWELAGELRLFLLRAQLHGKEAGGNGVSPGDAYRQASTAVPTADALILQHASRLLDGLELARLAHFARWLRFPLCAWLRREASTRVLVPDLYYAIASARQQFRLPEPSPAQVQQAIARWIAVGPSPTDVMDAGATAAEAQLPLSLLLQAALDAECDSLALVAATLLLRVDAIVDTLRRGASWRSAYLAALGKFEQPAMDVLADFIGDIVGAPPPREEC</sequence>
<keyword evidence="6" id="KW-1185">Reference proteome</keyword>
<evidence type="ECO:0000256" key="1">
    <source>
        <dbReference type="ARBA" id="ARBA00004370"/>
    </source>
</evidence>
<dbReference type="SUPFAM" id="SSF69322">
    <property type="entry name" value="Tricorn protease domain 2"/>
    <property type="match status" value="1"/>
</dbReference>
<organism evidence="5 6">
    <name type="scientific">Cyanidium caldarium</name>
    <name type="common">Red alga</name>
    <dbReference type="NCBI Taxonomy" id="2771"/>
    <lineage>
        <taxon>Eukaryota</taxon>
        <taxon>Rhodophyta</taxon>
        <taxon>Bangiophyceae</taxon>
        <taxon>Cyanidiales</taxon>
        <taxon>Cyanidiaceae</taxon>
        <taxon>Cyanidium</taxon>
    </lineage>
</organism>
<evidence type="ECO:0000259" key="4">
    <source>
        <dbReference type="Pfam" id="PF07064"/>
    </source>
</evidence>
<gene>
    <name evidence="5" type="ORF">CDCA_CDCA03G0940</name>
</gene>
<feature type="region of interest" description="Disordered" evidence="3">
    <location>
        <begin position="18"/>
        <end position="68"/>
    </location>
</feature>
<evidence type="ECO:0000313" key="5">
    <source>
        <dbReference type="EMBL" id="KAK4534915.1"/>
    </source>
</evidence>
<dbReference type="GO" id="GO:0042147">
    <property type="term" value="P:retrograde transport, endosome to Golgi"/>
    <property type="evidence" value="ECO:0007669"/>
    <property type="project" value="TreeGrafter"/>
</dbReference>
<proteinExistence type="predicted"/>
<feature type="domain" description="RIC1 C-terminal alpha solenoid region" evidence="4">
    <location>
        <begin position="995"/>
        <end position="1156"/>
    </location>
</feature>
<dbReference type="PANTHER" id="PTHR22746">
    <property type="entry name" value="RAB6A-GEF COMPLEX PARTNER PROTEIN 1"/>
    <property type="match status" value="1"/>
</dbReference>